<gene>
    <name evidence="1" type="ORF">M9H77_06970</name>
</gene>
<protein>
    <submittedName>
        <fullName evidence="1">Uncharacterized protein</fullName>
    </submittedName>
</protein>
<reference evidence="2" key="1">
    <citation type="journal article" date="2023" name="Nat. Plants">
        <title>Single-cell RNA sequencing provides a high-resolution roadmap for understanding the multicellular compartmentation of specialized metabolism.</title>
        <authorList>
            <person name="Sun S."/>
            <person name="Shen X."/>
            <person name="Li Y."/>
            <person name="Li Y."/>
            <person name="Wang S."/>
            <person name="Li R."/>
            <person name="Zhang H."/>
            <person name="Shen G."/>
            <person name="Guo B."/>
            <person name="Wei J."/>
            <person name="Xu J."/>
            <person name="St-Pierre B."/>
            <person name="Chen S."/>
            <person name="Sun C."/>
        </authorList>
    </citation>
    <scope>NUCLEOTIDE SEQUENCE [LARGE SCALE GENOMIC DNA]</scope>
</reference>
<comment type="caution">
    <text evidence="1">The sequence shown here is derived from an EMBL/GenBank/DDBJ whole genome shotgun (WGS) entry which is preliminary data.</text>
</comment>
<sequence>MNLGFGGGTREMSSGIVWDQNSAFKFTPKPFFSISREGSTTLLNTPRTILKVLKVLKVKQGQQPRRSKIAQVWATKQSLPSRRFSSGVFELQKFSIEVLQQGGDLGMVMDSICNQIGNSHEHFTFFVMFLIWNF</sequence>
<organism evidence="1 2">
    <name type="scientific">Catharanthus roseus</name>
    <name type="common">Madagascar periwinkle</name>
    <name type="synonym">Vinca rosea</name>
    <dbReference type="NCBI Taxonomy" id="4058"/>
    <lineage>
        <taxon>Eukaryota</taxon>
        <taxon>Viridiplantae</taxon>
        <taxon>Streptophyta</taxon>
        <taxon>Embryophyta</taxon>
        <taxon>Tracheophyta</taxon>
        <taxon>Spermatophyta</taxon>
        <taxon>Magnoliopsida</taxon>
        <taxon>eudicotyledons</taxon>
        <taxon>Gunneridae</taxon>
        <taxon>Pentapetalae</taxon>
        <taxon>asterids</taxon>
        <taxon>lamiids</taxon>
        <taxon>Gentianales</taxon>
        <taxon>Apocynaceae</taxon>
        <taxon>Rauvolfioideae</taxon>
        <taxon>Vinceae</taxon>
        <taxon>Catharanthinae</taxon>
        <taxon>Catharanthus</taxon>
    </lineage>
</organism>
<dbReference type="Proteomes" id="UP001060085">
    <property type="component" value="Linkage Group LG02"/>
</dbReference>
<accession>A0ACC0BTR9</accession>
<evidence type="ECO:0000313" key="1">
    <source>
        <dbReference type="EMBL" id="KAI5676020.1"/>
    </source>
</evidence>
<name>A0ACC0BTR9_CATRO</name>
<keyword evidence="2" id="KW-1185">Reference proteome</keyword>
<proteinExistence type="predicted"/>
<evidence type="ECO:0000313" key="2">
    <source>
        <dbReference type="Proteomes" id="UP001060085"/>
    </source>
</evidence>
<dbReference type="EMBL" id="CM044702">
    <property type="protein sequence ID" value="KAI5676020.1"/>
    <property type="molecule type" value="Genomic_DNA"/>
</dbReference>